<dbReference type="OrthoDB" id="2497303at2759"/>
<dbReference type="EMBL" id="AJIL01000132">
    <property type="protein sequence ID" value="KNE93653.1"/>
    <property type="molecule type" value="Genomic_DNA"/>
</dbReference>
<proteinExistence type="predicted"/>
<feature type="compositionally biased region" description="Polar residues" evidence="1">
    <location>
        <begin position="238"/>
        <end position="256"/>
    </location>
</feature>
<evidence type="ECO:0000313" key="3">
    <source>
        <dbReference type="Proteomes" id="UP000054564"/>
    </source>
</evidence>
<sequence>MINPPHADFPLFSVTLVRRASAQSQVKESGSQKSGHYNLKRLSMDFSQAPSSPLWYGKASENFEVQVRTTPSLGSLQRRLSQIATPSKLWREDNCGVERCHDANGDTDAETIGNFNHVPVNTRHGRRASHRHTYNLPNTKFCLGKDQVVIDYVDDNQYTPLYPQLPLTRLSESDRSSTETARRVSVAASQSQVSLSSVYSDNTEDSLTLELTADQARAWFPAGNSSNALSDDNDNRSMSNPNGEAQASANWKSRSRPLTQCFKRAKPSGWLDKAGKRMKEFKTSTFHSIFKKHTGTTDDKRISLDLVPNIGLQPSRRKRF</sequence>
<feature type="region of interest" description="Disordered" evidence="1">
    <location>
        <begin position="222"/>
        <end position="256"/>
    </location>
</feature>
<accession>A0A0L0V2X9</accession>
<dbReference type="AlphaFoldDB" id="A0A0L0V2X9"/>
<name>A0A0L0V2X9_9BASI</name>
<evidence type="ECO:0000256" key="1">
    <source>
        <dbReference type="SAM" id="MobiDB-lite"/>
    </source>
</evidence>
<dbReference type="Proteomes" id="UP000054564">
    <property type="component" value="Unassembled WGS sequence"/>
</dbReference>
<reference evidence="3" key="1">
    <citation type="submission" date="2014-03" db="EMBL/GenBank/DDBJ databases">
        <title>The Genome Sequence of Puccinia striiformis f. sp. tritici PST-78.</title>
        <authorList>
            <consortium name="The Broad Institute Genome Sequencing Platform"/>
            <person name="Cuomo C."/>
            <person name="Hulbert S."/>
            <person name="Chen X."/>
            <person name="Walker B."/>
            <person name="Young S.K."/>
            <person name="Zeng Q."/>
            <person name="Gargeya S."/>
            <person name="Fitzgerald M."/>
            <person name="Haas B."/>
            <person name="Abouelleil A."/>
            <person name="Alvarado L."/>
            <person name="Arachchi H.M."/>
            <person name="Berlin A.M."/>
            <person name="Chapman S.B."/>
            <person name="Goldberg J."/>
            <person name="Griggs A."/>
            <person name="Gujja S."/>
            <person name="Hansen M."/>
            <person name="Howarth C."/>
            <person name="Imamovic A."/>
            <person name="Larimer J."/>
            <person name="McCowan C."/>
            <person name="Montmayeur A."/>
            <person name="Murphy C."/>
            <person name="Neiman D."/>
            <person name="Pearson M."/>
            <person name="Priest M."/>
            <person name="Roberts A."/>
            <person name="Saif S."/>
            <person name="Shea T."/>
            <person name="Sisk P."/>
            <person name="Sykes S."/>
            <person name="Wortman J."/>
            <person name="Nusbaum C."/>
            <person name="Birren B."/>
        </authorList>
    </citation>
    <scope>NUCLEOTIDE SEQUENCE [LARGE SCALE GENOMIC DNA]</scope>
    <source>
        <strain evidence="3">race PST-78</strain>
    </source>
</reference>
<keyword evidence="3" id="KW-1185">Reference proteome</keyword>
<gene>
    <name evidence="2" type="ORF">PSTG_12938</name>
</gene>
<protein>
    <submittedName>
        <fullName evidence="2">Uncharacterized protein</fullName>
    </submittedName>
</protein>
<organism evidence="2 3">
    <name type="scientific">Puccinia striiformis f. sp. tritici PST-78</name>
    <dbReference type="NCBI Taxonomy" id="1165861"/>
    <lineage>
        <taxon>Eukaryota</taxon>
        <taxon>Fungi</taxon>
        <taxon>Dikarya</taxon>
        <taxon>Basidiomycota</taxon>
        <taxon>Pucciniomycotina</taxon>
        <taxon>Pucciniomycetes</taxon>
        <taxon>Pucciniales</taxon>
        <taxon>Pucciniaceae</taxon>
        <taxon>Puccinia</taxon>
    </lineage>
</organism>
<evidence type="ECO:0000313" key="2">
    <source>
        <dbReference type="EMBL" id="KNE93653.1"/>
    </source>
</evidence>
<comment type="caution">
    <text evidence="2">The sequence shown here is derived from an EMBL/GenBank/DDBJ whole genome shotgun (WGS) entry which is preliminary data.</text>
</comment>